<feature type="compositionally biased region" description="Polar residues" evidence="1">
    <location>
        <begin position="1"/>
        <end position="12"/>
    </location>
</feature>
<feature type="region of interest" description="Disordered" evidence="1">
    <location>
        <begin position="1"/>
        <end position="73"/>
    </location>
</feature>
<comment type="caution">
    <text evidence="3">The sequence shown here is derived from an EMBL/GenBank/DDBJ whole genome shotgun (WGS) entry which is preliminary data.</text>
</comment>
<dbReference type="Proteomes" id="UP001338125">
    <property type="component" value="Unassembled WGS sequence"/>
</dbReference>
<keyword evidence="2" id="KW-0812">Transmembrane</keyword>
<proteinExistence type="predicted"/>
<dbReference type="Pfam" id="PF11374">
    <property type="entry name" value="DUF3176"/>
    <property type="match status" value="1"/>
</dbReference>
<keyword evidence="4" id="KW-1185">Reference proteome</keyword>
<sequence length="663" mass="73473">MSSLATNLLSSTPDDEHTGSIQLQDTHRKPVNTPVSAQQRTVDGGPEYRAISNSSHGEPDLNQPASPGSGSRVRLDQPGKFYILEKDNTVHRDPSVSRSLKAWMPEIWCCILAIVLLVVLAITLSLFDGQCLPDWPLGFTVNTAVALLSTVCRTAVVIPIAEGISQLKWNWFVTGQRPVRDIHVFDQASRGPWGSLMLLTKVRGRFTFLSIVASIILVGSLVTPPLTQSTISYSTRLVATLDENVVTKAAIKYPDGIRYNSGQDTQQAIADGMLRAARQAVFHALDEPWPPPEPRCPTAQCRWKLFSSLAVCVSMGNITKSLDHSYFSDEGRLRDWSGSVSKYIDLNVTSPMPEFATFPEPRKSLLQWDNPHLLTATIAQFFFVYKLPSNVPISPSLRPQAIELLLHYCVNTYNISVEKSLSKAELIYSNVGIDSIDKKGEVIPMVDHEGQRGFNVSGTWAYTALETGLQDTFTGVWYSNASTGTIGLSMYQLGMTLFNGVSTYMDGSSPKTMGDAQQIIWNNLKNFSGTIADAMTAYMRTNQATGDVIGESLSLETFITVRWGWLSFLAIQVSLANIFLIAVMVQTRRLDFQVIKSSNIAELFAIRRRLEGEMDAAASATVDCKTELMGIKREVNEHLLGRLSREEGDVWNLEIERRESTRE</sequence>
<evidence type="ECO:0000256" key="1">
    <source>
        <dbReference type="SAM" id="MobiDB-lite"/>
    </source>
</evidence>
<gene>
    <name evidence="3" type="ORF">PT974_02787</name>
</gene>
<evidence type="ECO:0000313" key="4">
    <source>
        <dbReference type="Proteomes" id="UP001338125"/>
    </source>
</evidence>
<dbReference type="InterPro" id="IPR021514">
    <property type="entry name" value="DUF3176"/>
</dbReference>
<feature type="transmembrane region" description="Helical" evidence="2">
    <location>
        <begin position="107"/>
        <end position="127"/>
    </location>
</feature>
<evidence type="ECO:0000313" key="3">
    <source>
        <dbReference type="EMBL" id="KAK5997431.1"/>
    </source>
</evidence>
<dbReference type="EMBL" id="JAVFKD010000002">
    <property type="protein sequence ID" value="KAK5997431.1"/>
    <property type="molecule type" value="Genomic_DNA"/>
</dbReference>
<accession>A0ABR0T094</accession>
<dbReference type="PANTHER" id="PTHR35394:SF5">
    <property type="entry name" value="DUF3176 DOMAIN-CONTAINING PROTEIN"/>
    <property type="match status" value="1"/>
</dbReference>
<dbReference type="PANTHER" id="PTHR35394">
    <property type="entry name" value="DUF3176 DOMAIN-CONTAINING PROTEIN"/>
    <property type="match status" value="1"/>
</dbReference>
<protein>
    <submittedName>
        <fullName evidence="3">Uncharacterized protein</fullName>
    </submittedName>
</protein>
<feature type="transmembrane region" description="Helical" evidence="2">
    <location>
        <begin position="206"/>
        <end position="226"/>
    </location>
</feature>
<keyword evidence="2" id="KW-1133">Transmembrane helix</keyword>
<reference evidence="3 4" key="1">
    <citation type="submission" date="2024-01" db="EMBL/GenBank/DDBJ databases">
        <title>Complete genome of Cladobotryum mycophilum ATHUM6906.</title>
        <authorList>
            <person name="Christinaki A.C."/>
            <person name="Myridakis A.I."/>
            <person name="Kouvelis V.N."/>
        </authorList>
    </citation>
    <scope>NUCLEOTIDE SEQUENCE [LARGE SCALE GENOMIC DNA]</scope>
    <source>
        <strain evidence="3 4">ATHUM6906</strain>
    </source>
</reference>
<name>A0ABR0T094_9HYPO</name>
<evidence type="ECO:0000256" key="2">
    <source>
        <dbReference type="SAM" id="Phobius"/>
    </source>
</evidence>
<keyword evidence="2" id="KW-0472">Membrane</keyword>
<feature type="transmembrane region" description="Helical" evidence="2">
    <location>
        <begin position="563"/>
        <end position="585"/>
    </location>
</feature>
<feature type="transmembrane region" description="Helical" evidence="2">
    <location>
        <begin position="139"/>
        <end position="161"/>
    </location>
</feature>
<organism evidence="3 4">
    <name type="scientific">Cladobotryum mycophilum</name>
    <dbReference type="NCBI Taxonomy" id="491253"/>
    <lineage>
        <taxon>Eukaryota</taxon>
        <taxon>Fungi</taxon>
        <taxon>Dikarya</taxon>
        <taxon>Ascomycota</taxon>
        <taxon>Pezizomycotina</taxon>
        <taxon>Sordariomycetes</taxon>
        <taxon>Hypocreomycetidae</taxon>
        <taxon>Hypocreales</taxon>
        <taxon>Hypocreaceae</taxon>
        <taxon>Cladobotryum</taxon>
    </lineage>
</organism>